<evidence type="ECO:0000313" key="5">
    <source>
        <dbReference type="Proteomes" id="UP000198820"/>
    </source>
</evidence>
<sequence length="669" mass="76281">MILYSDAMKYIITLLLFWGICANGQNTKAEKDSTKSVELEEVVITAAIKKKIETEMKMAVSVDEFLASSEDISFIKRGAYAWEPLLNNMSTERSTITIDGMHIFGACTDKMDPVTSYIETNNISEIDIKSGQEGSLHGATVAGSIDLKRKSTPFNLYKKWSGSYQTGFELNNKQFFNLGNVSYSSDKFVADASISFREAGNYSDGNNKEVNHSQYNKFNTSIGLAYKTSTLSSVRVEAIFDQANDVGFPALPMDLWLSRALITSASYKQLFEEGLFKVWDTKVYFNAIEHYMDDTTRPENLVHMDMPGWSTTYGLVSKATLKNERFFSEIQLNAYNNLSIAEMRMYPQDRSERTMFAYSWPSVTTTVAGISMNNTWELSERSQLNFGGSLTINYNHSKYVEFNWIFHPGTPQEKTRILPSLNTSYQLDINNFNFSIGTGYGHRAPSVSEGYGYYIYNSFDRYDYIGNPNLKNEISYEGHASAGFKNEKASVQAKVNYFYIKNYIIGRVLSMGSPMNYQSVGVKGYTSLDHSTLFNFSLNTSYTLFDDLHWKGSLTYARGKDENEKNLPFIRPLSYQTSLNYNYERFGFQTSVNGDIEQINYSPEYGEDQTPSYTIWNLSVDYTFYIKNKKTVLQLGAENVLNEYYSTYADWGNIPRMGRNIFTSLKFNL</sequence>
<dbReference type="Proteomes" id="UP000198820">
    <property type="component" value="Unassembled WGS sequence"/>
</dbReference>
<dbReference type="EMBL" id="FNQF01000006">
    <property type="protein sequence ID" value="SEA51598.1"/>
    <property type="molecule type" value="Genomic_DNA"/>
</dbReference>
<reference evidence="4 5" key="1">
    <citation type="submission" date="2016-10" db="EMBL/GenBank/DDBJ databases">
        <authorList>
            <person name="de Groot N.N."/>
        </authorList>
    </citation>
    <scope>NUCLEOTIDE SEQUENCE [LARGE SCALE GENOMIC DNA]</scope>
    <source>
        <strain evidence="4 5">DSM 23581</strain>
    </source>
</reference>
<dbReference type="AlphaFoldDB" id="A0A1H4BU07"/>
<dbReference type="SUPFAM" id="SSF56935">
    <property type="entry name" value="Porins"/>
    <property type="match status" value="1"/>
</dbReference>
<proteinExistence type="predicted"/>
<evidence type="ECO:0000256" key="3">
    <source>
        <dbReference type="ARBA" id="ARBA00023237"/>
    </source>
</evidence>
<dbReference type="Gene3D" id="2.40.170.20">
    <property type="entry name" value="TonB-dependent receptor, beta-barrel domain"/>
    <property type="match status" value="1"/>
</dbReference>
<dbReference type="InterPro" id="IPR036942">
    <property type="entry name" value="Beta-barrel_TonB_sf"/>
</dbReference>
<keyword evidence="5" id="KW-1185">Reference proteome</keyword>
<name>A0A1H4BU07_9FLAO</name>
<keyword evidence="3" id="KW-0998">Cell outer membrane</keyword>
<keyword evidence="2" id="KW-0472">Membrane</keyword>
<comment type="subcellular location">
    <subcellularLocation>
        <location evidence="1">Cell outer membrane</location>
    </subcellularLocation>
</comment>
<gene>
    <name evidence="4" type="ORF">SAMN05421540_106161</name>
</gene>
<dbReference type="STRING" id="908615.SAMN05421540_106161"/>
<protein>
    <submittedName>
        <fullName evidence="4">Iron complex outermembrane recepter protein</fullName>
    </submittedName>
</protein>
<evidence type="ECO:0000256" key="2">
    <source>
        <dbReference type="ARBA" id="ARBA00023136"/>
    </source>
</evidence>
<evidence type="ECO:0000313" key="4">
    <source>
        <dbReference type="EMBL" id="SEA51598.1"/>
    </source>
</evidence>
<organism evidence="4 5">
    <name type="scientific">Psychroflexus halocasei</name>
    <dbReference type="NCBI Taxonomy" id="908615"/>
    <lineage>
        <taxon>Bacteria</taxon>
        <taxon>Pseudomonadati</taxon>
        <taxon>Bacteroidota</taxon>
        <taxon>Flavobacteriia</taxon>
        <taxon>Flavobacteriales</taxon>
        <taxon>Flavobacteriaceae</taxon>
        <taxon>Psychroflexus</taxon>
    </lineage>
</organism>
<evidence type="ECO:0000256" key="1">
    <source>
        <dbReference type="ARBA" id="ARBA00004442"/>
    </source>
</evidence>
<dbReference type="GO" id="GO:0009279">
    <property type="term" value="C:cell outer membrane"/>
    <property type="evidence" value="ECO:0007669"/>
    <property type="project" value="UniProtKB-SubCell"/>
</dbReference>
<accession>A0A1H4BU07</accession>